<organism evidence="16 17">
    <name type="scientific">Eublepharis macularius</name>
    <name type="common">Leopard gecko</name>
    <name type="synonym">Cyrtodactylus macularius</name>
    <dbReference type="NCBI Taxonomy" id="481883"/>
    <lineage>
        <taxon>Eukaryota</taxon>
        <taxon>Metazoa</taxon>
        <taxon>Chordata</taxon>
        <taxon>Craniata</taxon>
        <taxon>Vertebrata</taxon>
        <taxon>Euteleostomi</taxon>
        <taxon>Lepidosauria</taxon>
        <taxon>Squamata</taxon>
        <taxon>Bifurcata</taxon>
        <taxon>Gekkota</taxon>
        <taxon>Eublepharidae</taxon>
        <taxon>Eublepharinae</taxon>
        <taxon>Eublepharis</taxon>
    </lineage>
</organism>
<evidence type="ECO:0000256" key="6">
    <source>
        <dbReference type="ARBA" id="ARBA00022723"/>
    </source>
</evidence>
<dbReference type="GO" id="GO:0005544">
    <property type="term" value="F:calcium-dependent phospholipid binding"/>
    <property type="evidence" value="ECO:0007669"/>
    <property type="project" value="TreeGrafter"/>
</dbReference>
<keyword evidence="16" id="KW-1185">Reference proteome</keyword>
<evidence type="ECO:0000256" key="8">
    <source>
        <dbReference type="ARBA" id="ARBA00022837"/>
    </source>
</evidence>
<comment type="catalytic activity">
    <reaction evidence="13">
        <text>a 1,2-diacyl-sn-glycero-3-phosphocholine + H2O = a 1-acyl-sn-glycero-3-phosphocholine + a fatty acid + H(+)</text>
        <dbReference type="Rhea" id="RHEA:15801"/>
        <dbReference type="ChEBI" id="CHEBI:15377"/>
        <dbReference type="ChEBI" id="CHEBI:15378"/>
        <dbReference type="ChEBI" id="CHEBI:28868"/>
        <dbReference type="ChEBI" id="CHEBI:57643"/>
        <dbReference type="ChEBI" id="CHEBI:58168"/>
        <dbReference type="EC" id="3.1.1.4"/>
    </reaction>
</comment>
<dbReference type="Pfam" id="PF00168">
    <property type="entry name" value="C2"/>
    <property type="match status" value="1"/>
</dbReference>
<dbReference type="GO" id="GO:0047498">
    <property type="term" value="F:calcium-dependent phospholipase A2 activity"/>
    <property type="evidence" value="ECO:0007669"/>
    <property type="project" value="TreeGrafter"/>
</dbReference>
<gene>
    <name evidence="17" type="primary">PLA2G4D</name>
</gene>
<dbReference type="RefSeq" id="XP_054825912.1">
    <property type="nucleotide sequence ID" value="XM_054969937.1"/>
</dbReference>
<comment type="domain">
    <text evidence="13">The N-terminal C2 domain associates with lipid membranes upon calcium binding.</text>
</comment>
<proteinExistence type="predicted"/>
<dbReference type="FunFam" id="2.60.40.150:FF:000030">
    <property type="entry name" value="Phospholipase A2"/>
    <property type="match status" value="1"/>
</dbReference>
<dbReference type="PROSITE" id="PS50004">
    <property type="entry name" value="C2"/>
    <property type="match status" value="1"/>
</dbReference>
<keyword evidence="6 13" id="KW-0479">Metal-binding</keyword>
<keyword evidence="11" id="KW-0472">Membrane</keyword>
<evidence type="ECO:0000256" key="2">
    <source>
        <dbReference type="ARBA" id="ARBA00004170"/>
    </source>
</evidence>
<dbReference type="Pfam" id="PF01735">
    <property type="entry name" value="PLA2_B"/>
    <property type="match status" value="1"/>
</dbReference>
<dbReference type="InterPro" id="IPR000008">
    <property type="entry name" value="C2_dom"/>
</dbReference>
<dbReference type="InterPro" id="IPR040723">
    <property type="entry name" value="cPLA2_C2"/>
</dbReference>
<evidence type="ECO:0000313" key="16">
    <source>
        <dbReference type="Proteomes" id="UP001190640"/>
    </source>
</evidence>
<dbReference type="Gene3D" id="2.60.40.150">
    <property type="entry name" value="C2 domain"/>
    <property type="match status" value="1"/>
</dbReference>
<evidence type="ECO:0000256" key="4">
    <source>
        <dbReference type="ARBA" id="ARBA00013278"/>
    </source>
</evidence>
<evidence type="ECO:0000259" key="15">
    <source>
        <dbReference type="PROSITE" id="PS51210"/>
    </source>
</evidence>
<dbReference type="Gene3D" id="3.40.1090.10">
    <property type="entry name" value="Cytosolic phospholipase A2 catalytic domain"/>
    <property type="match status" value="1"/>
</dbReference>
<dbReference type="InterPro" id="IPR016035">
    <property type="entry name" value="Acyl_Trfase/lysoPLipase"/>
</dbReference>
<protein>
    <recommendedName>
        <fullName evidence="4 13">Phospholipase A2</fullName>
        <ecNumber evidence="4 13">3.1.1.4</ecNumber>
    </recommendedName>
</protein>
<dbReference type="SMART" id="SM00022">
    <property type="entry name" value="PLAc"/>
    <property type="match status" value="1"/>
</dbReference>
<keyword evidence="9 12" id="KW-0442">Lipid degradation</keyword>
<comment type="subcellular location">
    <subcellularLocation>
        <location evidence="3">Cytoplasm</location>
        <location evidence="3">Cytosol</location>
    </subcellularLocation>
    <subcellularLocation>
        <location evidence="2">Membrane</location>
        <topology evidence="2">Peripheral membrane protein</topology>
    </subcellularLocation>
</comment>
<dbReference type="Proteomes" id="UP001190640">
    <property type="component" value="Chromosome 2"/>
</dbReference>
<evidence type="ECO:0000256" key="10">
    <source>
        <dbReference type="ARBA" id="ARBA00023098"/>
    </source>
</evidence>
<dbReference type="InterPro" id="IPR002642">
    <property type="entry name" value="LysoPLipase_cat_dom"/>
</dbReference>
<evidence type="ECO:0000313" key="17">
    <source>
        <dbReference type="RefSeq" id="XP_054825912.1"/>
    </source>
</evidence>
<dbReference type="SMART" id="SM00239">
    <property type="entry name" value="C2"/>
    <property type="match status" value="1"/>
</dbReference>
<evidence type="ECO:0000256" key="1">
    <source>
        <dbReference type="ARBA" id="ARBA00001913"/>
    </source>
</evidence>
<accession>A0AA97IUN6</accession>
<evidence type="ECO:0000259" key="14">
    <source>
        <dbReference type="PROSITE" id="PS50004"/>
    </source>
</evidence>
<dbReference type="GO" id="GO:0005829">
    <property type="term" value="C:cytosol"/>
    <property type="evidence" value="ECO:0007669"/>
    <property type="project" value="UniProtKB-SubCell"/>
</dbReference>
<dbReference type="EC" id="3.1.1.4" evidence="4 13"/>
<dbReference type="CTD" id="283748"/>
<dbReference type="GO" id="GO:0046475">
    <property type="term" value="P:glycerophospholipid catabolic process"/>
    <property type="evidence" value="ECO:0007669"/>
    <property type="project" value="TreeGrafter"/>
</dbReference>
<dbReference type="InterPro" id="IPR035892">
    <property type="entry name" value="C2_domain_sf"/>
</dbReference>
<evidence type="ECO:0000256" key="5">
    <source>
        <dbReference type="ARBA" id="ARBA00022490"/>
    </source>
</evidence>
<evidence type="ECO:0000256" key="11">
    <source>
        <dbReference type="ARBA" id="ARBA00023136"/>
    </source>
</evidence>
<sequence>MSEELTSVCQKVQAFPTWLLSVKILQARNIRKTDRRNGADCYIMLWLPTASKEETRTRTVLNSTAPVWNETFYFMIQSQVKNVLELRIYDEHLLSSDDLLFTILFDVEEVCPGERILANFILNSEKKEELDVEFVVQEHLDHLESLITNDVLVCHPLSCLNVCVVKEKSLKCLKEENNLELRVKGSYEDTWKMALESGLIESFHFHYPTYWETELNAHMQHCSSNGEQDKQNSASLTMPLKFLSPGQEVKVVLPVSADSALELKMHTKACSEHLDMRLGFDLCEEEKSFLFKRKQVVAAALKSTLQLEVDLLDHEVPVVAVMTTGGGCRSMASLYGQLSGLQKLNILDCITYISGTSGSSWTMSNLYEDSNWSQKDLAQPIREAKKHLTKNKISTFSLENLIYYKAELGHRAEQGISTSFNDLWAVALENILHDKVDDFKLSDQQQAVNEGQNPLPIYLALNVKENHISAFDFKEWCEFSPYEIGFPKYGAFVHSEDFGSEFFMGRLMKKNPESRICYLEALWSNTLAVNLLDVWNKLSSTDEYWQKLIQSKIRNIEKDHVPPQNSTYLETSWMCPDGMLSKIIRDILIDRPLHPHVHNFLRGLHLHRDYYQDSQFSLWKDCQLDQFPNRLTPSEDDISLVDAAYFINTSCPPLLRKERKVDVILSFDYSLDAPFQSIEQTEKYCMEHGIPFPRISLSEEDKENPRECYLFVDDENKRAPVVLHFPLVNDSFQNFKEPGVERSKVEMEEGTVPLAGCHSPYRLMNFTYTKKDFDRLLKLTEYNVLNSGDWILQAFCMAIEQKKYGRQQSPST</sequence>
<evidence type="ECO:0000256" key="7">
    <source>
        <dbReference type="ARBA" id="ARBA00022801"/>
    </source>
</evidence>
<evidence type="ECO:0000256" key="3">
    <source>
        <dbReference type="ARBA" id="ARBA00004514"/>
    </source>
</evidence>
<dbReference type="KEGG" id="emc:129323405"/>
<feature type="domain" description="C2" evidence="14">
    <location>
        <begin position="1"/>
        <end position="120"/>
    </location>
</feature>
<dbReference type="GO" id="GO:0005509">
    <property type="term" value="F:calcium ion binding"/>
    <property type="evidence" value="ECO:0007669"/>
    <property type="project" value="TreeGrafter"/>
</dbReference>
<dbReference type="PROSITE" id="PS51210">
    <property type="entry name" value="PLA2C"/>
    <property type="match status" value="1"/>
</dbReference>
<comment type="cofactor">
    <cofactor evidence="1">
        <name>Ca(2+)</name>
        <dbReference type="ChEBI" id="CHEBI:29108"/>
    </cofactor>
</comment>
<evidence type="ECO:0000256" key="13">
    <source>
        <dbReference type="RuleBase" id="RU362102"/>
    </source>
</evidence>
<dbReference type="GeneID" id="129323405"/>
<dbReference type="FunFam" id="3.40.1090.10:FF:000002">
    <property type="entry name" value="Phospholipase A2"/>
    <property type="match status" value="1"/>
</dbReference>
<keyword evidence="5 13" id="KW-0963">Cytoplasm</keyword>
<evidence type="ECO:0000256" key="9">
    <source>
        <dbReference type="ARBA" id="ARBA00022963"/>
    </source>
</evidence>
<dbReference type="SUPFAM" id="SSF49562">
    <property type="entry name" value="C2 domain (Calcium/lipid-binding domain, CaLB)"/>
    <property type="match status" value="1"/>
</dbReference>
<keyword evidence="10 12" id="KW-0443">Lipid metabolism</keyword>
<dbReference type="PANTHER" id="PTHR10728:SF32">
    <property type="entry name" value="CYTOSOLIC PHOSPHOLIPASE A2 BETA"/>
    <property type="match status" value="1"/>
</dbReference>
<dbReference type="GO" id="GO:0016020">
    <property type="term" value="C:membrane"/>
    <property type="evidence" value="ECO:0007669"/>
    <property type="project" value="UniProtKB-SubCell"/>
</dbReference>
<reference evidence="17" key="1">
    <citation type="submission" date="2025-08" db="UniProtKB">
        <authorList>
            <consortium name="RefSeq"/>
        </authorList>
    </citation>
    <scope>IDENTIFICATION</scope>
    <source>
        <tissue evidence="17">Blood</tissue>
    </source>
</reference>
<dbReference type="SUPFAM" id="SSF52151">
    <property type="entry name" value="FabD/lysophospholipase-like"/>
    <property type="match status" value="1"/>
</dbReference>
<dbReference type="AlphaFoldDB" id="A0AA97IUN6"/>
<evidence type="ECO:0000256" key="12">
    <source>
        <dbReference type="PROSITE-ProRule" id="PRU00555"/>
    </source>
</evidence>
<dbReference type="Pfam" id="PF18695">
    <property type="entry name" value="cPLA2_C2"/>
    <property type="match status" value="1"/>
</dbReference>
<keyword evidence="7 12" id="KW-0378">Hydrolase</keyword>
<feature type="domain" description="PLA2c" evidence="15">
    <location>
        <begin position="269"/>
        <end position="812"/>
    </location>
</feature>
<name>A0AA97IUN6_EUBMA</name>
<keyword evidence="8 13" id="KW-0106">Calcium</keyword>
<dbReference type="PANTHER" id="PTHR10728">
    <property type="entry name" value="CYTOSOLIC PHOSPHOLIPASE A2"/>
    <property type="match status" value="1"/>
</dbReference>